<dbReference type="PANTHER" id="PTHR33021">
    <property type="entry name" value="BLUE COPPER PROTEIN"/>
    <property type="match status" value="1"/>
</dbReference>
<dbReference type="GO" id="GO:0009055">
    <property type="term" value="F:electron transfer activity"/>
    <property type="evidence" value="ECO:0007669"/>
    <property type="project" value="InterPro"/>
</dbReference>
<dbReference type="PANTHER" id="PTHR33021:SF269">
    <property type="entry name" value="PHYTOCYANIN DOMAIN-CONTAINING PROTEIN"/>
    <property type="match status" value="1"/>
</dbReference>
<feature type="chain" id="PRO_5035740067" description="Phytocyanin domain-containing protein" evidence="2">
    <location>
        <begin position="27"/>
        <end position="231"/>
    </location>
</feature>
<protein>
    <recommendedName>
        <fullName evidence="3">Phytocyanin domain-containing protein</fullName>
    </recommendedName>
</protein>
<dbReference type="GO" id="GO:0005886">
    <property type="term" value="C:plasma membrane"/>
    <property type="evidence" value="ECO:0007669"/>
    <property type="project" value="TreeGrafter"/>
</dbReference>
<evidence type="ECO:0000313" key="4">
    <source>
        <dbReference type="EMBL" id="KAG2644111.1"/>
    </source>
</evidence>
<sequence>MATSPRVAFFAAATFALLLAASPSPALPPAVQRDAGDGMKWTTTTVPSAGNGTEETLTQWAERQRFRVGDVLDFKSWNGTVLLLARRGDYRRCRATASPARRFAGGGDTEFVLDRPGTFYFASAVPGRCEAGQRMVVRVVVDADDAPFDFAPTSGVDPGTTAPQPPTVVFKLTPSAWLWIGTVGVFAALLICVTYFYLDEQTKLAKHFMDALGARLEDHKGFSTELAATSV</sequence>
<reference evidence="4" key="1">
    <citation type="submission" date="2020-05" db="EMBL/GenBank/DDBJ databases">
        <title>WGS assembly of Panicum virgatum.</title>
        <authorList>
            <person name="Lovell J.T."/>
            <person name="Jenkins J."/>
            <person name="Shu S."/>
            <person name="Juenger T.E."/>
            <person name="Schmutz J."/>
        </authorList>
    </citation>
    <scope>NUCLEOTIDE SEQUENCE</scope>
    <source>
        <strain evidence="4">AP13</strain>
    </source>
</reference>
<dbReference type="PROSITE" id="PS51485">
    <property type="entry name" value="PHYTOCYANIN"/>
    <property type="match status" value="1"/>
</dbReference>
<keyword evidence="5" id="KW-1185">Reference proteome</keyword>
<feature type="transmembrane region" description="Helical" evidence="1">
    <location>
        <begin position="176"/>
        <end position="198"/>
    </location>
</feature>
<dbReference type="InterPro" id="IPR039391">
    <property type="entry name" value="Phytocyanin-like"/>
</dbReference>
<evidence type="ECO:0000256" key="2">
    <source>
        <dbReference type="SAM" id="SignalP"/>
    </source>
</evidence>
<proteinExistence type="predicted"/>
<dbReference type="AlphaFoldDB" id="A0A8T0W4B8"/>
<dbReference type="Gene3D" id="2.60.40.420">
    <property type="entry name" value="Cupredoxins - blue copper proteins"/>
    <property type="match status" value="1"/>
</dbReference>
<keyword evidence="1" id="KW-0472">Membrane</keyword>
<dbReference type="OrthoDB" id="684427at2759"/>
<evidence type="ECO:0000313" key="5">
    <source>
        <dbReference type="Proteomes" id="UP000823388"/>
    </source>
</evidence>
<dbReference type="Pfam" id="PF02298">
    <property type="entry name" value="Cu_bind_like"/>
    <property type="match status" value="1"/>
</dbReference>
<dbReference type="Proteomes" id="UP000823388">
    <property type="component" value="Chromosome 2K"/>
</dbReference>
<accession>A0A8T0W4B8</accession>
<evidence type="ECO:0000256" key="1">
    <source>
        <dbReference type="SAM" id="Phobius"/>
    </source>
</evidence>
<organism evidence="4 5">
    <name type="scientific">Panicum virgatum</name>
    <name type="common">Blackwell switchgrass</name>
    <dbReference type="NCBI Taxonomy" id="38727"/>
    <lineage>
        <taxon>Eukaryota</taxon>
        <taxon>Viridiplantae</taxon>
        <taxon>Streptophyta</taxon>
        <taxon>Embryophyta</taxon>
        <taxon>Tracheophyta</taxon>
        <taxon>Spermatophyta</taxon>
        <taxon>Magnoliopsida</taxon>
        <taxon>Liliopsida</taxon>
        <taxon>Poales</taxon>
        <taxon>Poaceae</taxon>
        <taxon>PACMAD clade</taxon>
        <taxon>Panicoideae</taxon>
        <taxon>Panicodae</taxon>
        <taxon>Paniceae</taxon>
        <taxon>Panicinae</taxon>
        <taxon>Panicum</taxon>
        <taxon>Panicum sect. Hiantes</taxon>
    </lineage>
</organism>
<feature type="signal peptide" evidence="2">
    <location>
        <begin position="1"/>
        <end position="26"/>
    </location>
</feature>
<keyword evidence="1" id="KW-1133">Transmembrane helix</keyword>
<dbReference type="EMBL" id="CM029039">
    <property type="protein sequence ID" value="KAG2644111.1"/>
    <property type="molecule type" value="Genomic_DNA"/>
</dbReference>
<keyword evidence="2" id="KW-0732">Signal</keyword>
<feature type="domain" description="Phytocyanin" evidence="3">
    <location>
        <begin position="31"/>
        <end position="141"/>
    </location>
</feature>
<dbReference type="SUPFAM" id="SSF49503">
    <property type="entry name" value="Cupredoxins"/>
    <property type="match status" value="1"/>
</dbReference>
<name>A0A8T0W4B8_PANVG</name>
<dbReference type="InterPro" id="IPR003245">
    <property type="entry name" value="Phytocyanin_dom"/>
</dbReference>
<dbReference type="InterPro" id="IPR008972">
    <property type="entry name" value="Cupredoxin"/>
</dbReference>
<evidence type="ECO:0000259" key="3">
    <source>
        <dbReference type="PROSITE" id="PS51485"/>
    </source>
</evidence>
<keyword evidence="1" id="KW-0812">Transmembrane</keyword>
<gene>
    <name evidence="4" type="ORF">PVAP13_2KG406100</name>
</gene>
<comment type="caution">
    <text evidence="4">The sequence shown here is derived from an EMBL/GenBank/DDBJ whole genome shotgun (WGS) entry which is preliminary data.</text>
</comment>